<feature type="transmembrane region" description="Helical" evidence="2">
    <location>
        <begin position="123"/>
        <end position="141"/>
    </location>
</feature>
<dbReference type="InterPro" id="IPR032834">
    <property type="entry name" value="NatK-like_C"/>
</dbReference>
<feature type="transmembrane region" description="Helical" evidence="2">
    <location>
        <begin position="161"/>
        <end position="181"/>
    </location>
</feature>
<keyword evidence="2" id="KW-0472">Membrane</keyword>
<dbReference type="STRING" id="572479.Hprae_0101"/>
<keyword evidence="2" id="KW-0812">Transmembrane</keyword>
<dbReference type="HOGENOM" id="CLU_020211_0_0_9"/>
<keyword evidence="1" id="KW-0175">Coiled coil</keyword>
<dbReference type="RefSeq" id="WP_014552294.1">
    <property type="nucleotide sequence ID" value="NC_017455.1"/>
</dbReference>
<dbReference type="Pfam" id="PF14501">
    <property type="entry name" value="HATPase_c_5"/>
    <property type="match status" value="1"/>
</dbReference>
<evidence type="ECO:0000259" key="3">
    <source>
        <dbReference type="Pfam" id="PF14501"/>
    </source>
</evidence>
<accession>E3DM00</accession>
<gene>
    <name evidence="4" type="ordered locus">Hprae_0101</name>
</gene>
<dbReference type="AlphaFoldDB" id="E3DM00"/>
<keyword evidence="5" id="KW-1185">Reference proteome</keyword>
<dbReference type="Proteomes" id="UP000006866">
    <property type="component" value="Chromosome"/>
</dbReference>
<feature type="domain" description="Sensor histidine kinase NatK-like C-terminal" evidence="3">
    <location>
        <begin position="327"/>
        <end position="432"/>
    </location>
</feature>
<feature type="transmembrane region" description="Helical" evidence="2">
    <location>
        <begin position="37"/>
        <end position="54"/>
    </location>
</feature>
<dbReference type="eggNOG" id="COG3290">
    <property type="taxonomic scope" value="Bacteria"/>
</dbReference>
<evidence type="ECO:0000256" key="2">
    <source>
        <dbReference type="SAM" id="Phobius"/>
    </source>
</evidence>
<reference evidence="4 5" key="2">
    <citation type="journal article" date="2011" name="Stand. Genomic Sci.">
        <title>Complete genome sequence of the extremely halophilic Halanaerobium praevalens type strain (GSL).</title>
        <authorList>
            <person name="Ivanova N."/>
            <person name="Sikorski J."/>
            <person name="Chertkov O."/>
            <person name="Nolan M."/>
            <person name="Lucas S."/>
            <person name="Hammon N."/>
            <person name="Deshpande S."/>
            <person name="Cheng J.F."/>
            <person name="Tapia R."/>
            <person name="Han C."/>
            <person name="Goodwin L."/>
            <person name="Pitluck S."/>
            <person name="Huntemann M."/>
            <person name="Liolios K."/>
            <person name="Pagani I."/>
            <person name="Mavromatis K."/>
            <person name="Ovchinikova G."/>
            <person name="Pati A."/>
            <person name="Chen A."/>
            <person name="Palaniappan K."/>
            <person name="Land M."/>
            <person name="Hauser L."/>
            <person name="Brambilla E.M."/>
            <person name="Kannan K.P."/>
            <person name="Rohde M."/>
            <person name="Tindall B.J."/>
            <person name="Goker M."/>
            <person name="Detter J.C."/>
            <person name="Woyke T."/>
            <person name="Bristow J."/>
            <person name="Eisen J.A."/>
            <person name="Markowitz V."/>
            <person name="Hugenholtz P."/>
            <person name="Kyrpides N.C."/>
            <person name="Klenk H.P."/>
            <person name="Lapidus A."/>
        </authorList>
    </citation>
    <scope>NUCLEOTIDE SEQUENCE [LARGE SCALE GENOMIC DNA]</scope>
    <source>
        <strain evidence="5">ATCC 33744 / DSM 2228 / GSL</strain>
    </source>
</reference>
<feature type="coiled-coil region" evidence="1">
    <location>
        <begin position="269"/>
        <end position="296"/>
    </location>
</feature>
<dbReference type="EMBL" id="CP002175">
    <property type="protein sequence ID" value="ADO76259.1"/>
    <property type="molecule type" value="Genomic_DNA"/>
</dbReference>
<dbReference type="Gene3D" id="3.30.565.10">
    <property type="entry name" value="Histidine kinase-like ATPase, C-terminal domain"/>
    <property type="match status" value="1"/>
</dbReference>
<reference evidence="5" key="1">
    <citation type="submission" date="2010-10" db="EMBL/GenBank/DDBJ databases">
        <title>The complete genome of Halanaerobium praevalens DSM 2228.</title>
        <authorList>
            <consortium name="US DOE Joint Genome Institute (JGI-PGF)"/>
            <person name="Lucas S."/>
            <person name="Copeland A."/>
            <person name="Lapidus A."/>
            <person name="Glavina del Rio T."/>
            <person name="Dalin E."/>
            <person name="Tice H."/>
            <person name="Bruce D."/>
            <person name="Goodwin L."/>
            <person name="Pitluck S."/>
            <person name="Kyrpides N."/>
            <person name="Mavromatis K."/>
            <person name="Ivanova N."/>
            <person name="Ovchinnikova G."/>
            <person name="Chertkov O."/>
            <person name="Detter J.C."/>
            <person name="Han C."/>
            <person name="Larimer F."/>
            <person name="Land M."/>
            <person name="Hauser L."/>
            <person name="Markowitz V."/>
            <person name="Cheng J.-F."/>
            <person name="Hugenholtz P."/>
            <person name="Woyke T."/>
            <person name="Wu D."/>
            <person name="Tindall B."/>
            <person name="Pomrenke H.G."/>
            <person name="Brambilla E."/>
            <person name="Klenk H.-P."/>
            <person name="Eisen J.A."/>
        </authorList>
    </citation>
    <scope>NUCLEOTIDE SEQUENCE [LARGE SCALE GENOMIC DNA]</scope>
    <source>
        <strain evidence="5">ATCC 33744 / DSM 2228 / GSL</strain>
    </source>
</reference>
<dbReference type="KEGG" id="hpk:Hprae_0101"/>
<keyword evidence="2" id="KW-1133">Transmembrane helix</keyword>
<dbReference type="SUPFAM" id="SSF55874">
    <property type="entry name" value="ATPase domain of HSP90 chaperone/DNA topoisomerase II/histidine kinase"/>
    <property type="match status" value="1"/>
</dbReference>
<evidence type="ECO:0000313" key="4">
    <source>
        <dbReference type="EMBL" id="ADO76259.1"/>
    </source>
</evidence>
<keyword evidence="4" id="KW-0418">Kinase</keyword>
<keyword evidence="4" id="KW-0808">Transferase</keyword>
<dbReference type="CDD" id="cd16935">
    <property type="entry name" value="HATPase_AgrC-ComD-like"/>
    <property type="match status" value="1"/>
</dbReference>
<sequence>MKNLILEIPRVYTALAEWSASLIYISILPKKFRLKKIILISLFILFFQSSFLVYTKKLPIFFWLPCMIAAIIIMFAFIYYTTKTTFKDAAYYSVRAFILAELIASLERQFYWFIWPQNNASDYTKILFFSLIYILILYLSWKLEKRYLQEDFQLNVNNWELIGAISIGSAVFFISNISFIFSNTPFSGQYPQEIIKIRTLVDIGGYAILYAHFIHCCERREKQEVEALSNVLNNQYIQYKNSRNSIDLINQKYHDLKYQINILRQDLDNNKKKKWLDSLENEIEIYEAQNNTGNSVLDTILTSKNIICQKNNIQFTRVINGKLLSFMEIRDICSIFGNALDNAIESSKKIKNHDKRIIHTTLSQKRGFIILKFENYYQNKLNFKKGLPLTTKNNNDFHGYGLKSISHTSKKYGGSTKIYTKDNWFELNILFPIDEINI</sequence>
<dbReference type="InterPro" id="IPR036890">
    <property type="entry name" value="HATPase_C_sf"/>
</dbReference>
<dbReference type="PATRIC" id="fig|572479.3.peg.104"/>
<feature type="transmembrane region" description="Helical" evidence="2">
    <location>
        <begin position="60"/>
        <end position="80"/>
    </location>
</feature>
<protein>
    <submittedName>
        <fullName evidence="4">Histidine kinase</fullName>
    </submittedName>
</protein>
<evidence type="ECO:0000313" key="5">
    <source>
        <dbReference type="Proteomes" id="UP000006866"/>
    </source>
</evidence>
<name>E3DM00_HALPG</name>
<dbReference type="GO" id="GO:0016301">
    <property type="term" value="F:kinase activity"/>
    <property type="evidence" value="ECO:0007669"/>
    <property type="project" value="UniProtKB-KW"/>
</dbReference>
<feature type="transmembrane region" description="Helical" evidence="2">
    <location>
        <begin position="92"/>
        <end position="111"/>
    </location>
</feature>
<proteinExistence type="predicted"/>
<dbReference type="OrthoDB" id="3173688at2"/>
<organism evidence="4 5">
    <name type="scientific">Halanaerobium praevalens (strain ATCC 33744 / DSM 2228 / GSL)</name>
    <dbReference type="NCBI Taxonomy" id="572479"/>
    <lineage>
        <taxon>Bacteria</taxon>
        <taxon>Bacillati</taxon>
        <taxon>Bacillota</taxon>
        <taxon>Clostridia</taxon>
        <taxon>Halanaerobiales</taxon>
        <taxon>Halanaerobiaceae</taxon>
        <taxon>Halanaerobium</taxon>
    </lineage>
</organism>
<evidence type="ECO:0000256" key="1">
    <source>
        <dbReference type="SAM" id="Coils"/>
    </source>
</evidence>